<protein>
    <recommendedName>
        <fullName evidence="2">Thymidylate kinase</fullName>
    </recommendedName>
</protein>
<dbReference type="PANTHER" id="PTHR10344:SF4">
    <property type="entry name" value="UMP-CMP KINASE 2, MITOCHONDRIAL"/>
    <property type="match status" value="1"/>
</dbReference>
<organism evidence="7 8">
    <name type="scientific">Arthrobacter crusticola</name>
    <dbReference type="NCBI Taxonomy" id="2547960"/>
    <lineage>
        <taxon>Bacteria</taxon>
        <taxon>Bacillati</taxon>
        <taxon>Actinomycetota</taxon>
        <taxon>Actinomycetes</taxon>
        <taxon>Micrococcales</taxon>
        <taxon>Micrococcaceae</taxon>
        <taxon>Arthrobacter</taxon>
    </lineage>
</organism>
<comment type="caution">
    <text evidence="7">The sequence shown here is derived from an EMBL/GenBank/DDBJ whole genome shotgun (WGS) entry which is preliminary data.</text>
</comment>
<evidence type="ECO:0000256" key="2">
    <source>
        <dbReference type="ARBA" id="ARBA00017144"/>
    </source>
</evidence>
<keyword evidence="7" id="KW-0418">Kinase</keyword>
<keyword evidence="7" id="KW-0808">Transferase</keyword>
<dbReference type="Gene3D" id="3.40.50.300">
    <property type="entry name" value="P-loop containing nucleotide triphosphate hydrolases"/>
    <property type="match status" value="1"/>
</dbReference>
<dbReference type="GO" id="GO:0006227">
    <property type="term" value="P:dUDP biosynthetic process"/>
    <property type="evidence" value="ECO:0007669"/>
    <property type="project" value="TreeGrafter"/>
</dbReference>
<evidence type="ECO:0000256" key="4">
    <source>
        <dbReference type="ARBA" id="ARBA00022840"/>
    </source>
</evidence>
<dbReference type="RefSeq" id="WP_133402426.1">
    <property type="nucleotide sequence ID" value="NZ_SMTK01000001.1"/>
</dbReference>
<dbReference type="AlphaFoldDB" id="A0A4R5U342"/>
<evidence type="ECO:0000313" key="8">
    <source>
        <dbReference type="Proteomes" id="UP000295411"/>
    </source>
</evidence>
<dbReference type="GO" id="GO:0004798">
    <property type="term" value="F:dTMP kinase activity"/>
    <property type="evidence" value="ECO:0007669"/>
    <property type="project" value="TreeGrafter"/>
</dbReference>
<dbReference type="GO" id="GO:0005524">
    <property type="term" value="F:ATP binding"/>
    <property type="evidence" value="ECO:0007669"/>
    <property type="project" value="UniProtKB-KW"/>
</dbReference>
<dbReference type="OrthoDB" id="3363468at2"/>
<dbReference type="GO" id="GO:0006235">
    <property type="term" value="P:dTTP biosynthetic process"/>
    <property type="evidence" value="ECO:0007669"/>
    <property type="project" value="TreeGrafter"/>
</dbReference>
<evidence type="ECO:0000256" key="5">
    <source>
        <dbReference type="SAM" id="MobiDB-lite"/>
    </source>
</evidence>
<accession>A0A4R5U342</accession>
<dbReference type="Proteomes" id="UP000295411">
    <property type="component" value="Unassembled WGS sequence"/>
</dbReference>
<dbReference type="GO" id="GO:0005737">
    <property type="term" value="C:cytoplasm"/>
    <property type="evidence" value="ECO:0007669"/>
    <property type="project" value="TreeGrafter"/>
</dbReference>
<feature type="region of interest" description="Disordered" evidence="5">
    <location>
        <begin position="190"/>
        <end position="211"/>
    </location>
</feature>
<dbReference type="EMBL" id="SMTK01000001">
    <property type="protein sequence ID" value="TDK28013.1"/>
    <property type="molecule type" value="Genomic_DNA"/>
</dbReference>
<feature type="domain" description="Thymidylate kinase-like" evidence="6">
    <location>
        <begin position="82"/>
        <end position="179"/>
    </location>
</feature>
<dbReference type="SUPFAM" id="SSF52540">
    <property type="entry name" value="P-loop containing nucleoside triphosphate hydrolases"/>
    <property type="match status" value="1"/>
</dbReference>
<evidence type="ECO:0000256" key="3">
    <source>
        <dbReference type="ARBA" id="ARBA00022741"/>
    </source>
</evidence>
<dbReference type="GO" id="GO:0006233">
    <property type="term" value="P:dTDP biosynthetic process"/>
    <property type="evidence" value="ECO:0007669"/>
    <property type="project" value="TreeGrafter"/>
</dbReference>
<evidence type="ECO:0000313" key="7">
    <source>
        <dbReference type="EMBL" id="TDK28013.1"/>
    </source>
</evidence>
<keyword evidence="8" id="KW-1185">Reference proteome</keyword>
<reference evidence="7 8" key="1">
    <citation type="submission" date="2019-03" db="EMBL/GenBank/DDBJ databases">
        <title>Arthrobacter sp. nov., an bacterium isolated from biocrust in Mu Us Desert.</title>
        <authorList>
            <person name="Lixiong L."/>
        </authorList>
    </citation>
    <scope>NUCLEOTIDE SEQUENCE [LARGE SCALE GENOMIC DNA]</scope>
    <source>
        <strain evidence="7 8">SLN-3</strain>
    </source>
</reference>
<keyword evidence="4" id="KW-0067">ATP-binding</keyword>
<comment type="similarity">
    <text evidence="1">Belongs to the thymidylate kinase family.</text>
</comment>
<dbReference type="Pfam" id="PF02223">
    <property type="entry name" value="Thymidylate_kin"/>
    <property type="match status" value="1"/>
</dbReference>
<sequence>MILVLIGIDGAGKTTAAHALAAHVPPGTDVLVLGNYSGRKTLSRWTRRFGVQPPARLMDAAETVVRLLNVLLNSVKAARFDGLVIMDRHLHCQLALRAARGLHRGALLRVVLRLLPRPDAVVLLDLPAEQAQLRIAARGTDSENLDELQAYRSAYLAQAREAGHPVIDAGRAPEAVVADLRGVLAGLRAGASPGPAGTLSPPSGAGPELPG</sequence>
<keyword evidence="3" id="KW-0547">Nucleotide-binding</keyword>
<gene>
    <name evidence="7" type="ORF">E2F48_02615</name>
</gene>
<evidence type="ECO:0000256" key="1">
    <source>
        <dbReference type="ARBA" id="ARBA00009776"/>
    </source>
</evidence>
<proteinExistence type="inferred from homology"/>
<dbReference type="InterPro" id="IPR027417">
    <property type="entry name" value="P-loop_NTPase"/>
</dbReference>
<name>A0A4R5U342_9MICC</name>
<dbReference type="PANTHER" id="PTHR10344">
    <property type="entry name" value="THYMIDYLATE KINASE"/>
    <property type="match status" value="1"/>
</dbReference>
<evidence type="ECO:0000259" key="6">
    <source>
        <dbReference type="Pfam" id="PF02223"/>
    </source>
</evidence>
<dbReference type="InterPro" id="IPR039430">
    <property type="entry name" value="Thymidylate_kin-like_dom"/>
</dbReference>